<organism evidence="2 3">
    <name type="scientific">Boothiomyces macroporosus</name>
    <dbReference type="NCBI Taxonomy" id="261099"/>
    <lineage>
        <taxon>Eukaryota</taxon>
        <taxon>Fungi</taxon>
        <taxon>Fungi incertae sedis</taxon>
        <taxon>Chytridiomycota</taxon>
        <taxon>Chytridiomycota incertae sedis</taxon>
        <taxon>Chytridiomycetes</taxon>
        <taxon>Rhizophydiales</taxon>
        <taxon>Terramycetaceae</taxon>
        <taxon>Boothiomyces</taxon>
    </lineage>
</organism>
<gene>
    <name evidence="2" type="ORF">HK103_006138</name>
</gene>
<dbReference type="AlphaFoldDB" id="A0AAD5Y4W5"/>
<dbReference type="EMBL" id="JADGKB010000062">
    <property type="protein sequence ID" value="KAJ3255696.1"/>
    <property type="molecule type" value="Genomic_DNA"/>
</dbReference>
<keyword evidence="3" id="KW-1185">Reference proteome</keyword>
<dbReference type="InterPro" id="IPR052945">
    <property type="entry name" value="Mitotic_Regulator"/>
</dbReference>
<dbReference type="InterPro" id="IPR011990">
    <property type="entry name" value="TPR-like_helical_dom_sf"/>
</dbReference>
<sequence length="570" mass="63603">MEEDVLFFNSLDRAIIKKYTLENNSNSIVIPDGKQKSTLSPVKSTVSESSTILEVSSTGIFPAERRPSNNSVKSAKTDISEGQKGESSFSLGQLIFTSLFGSTEEKPWPVFISKLIDGFASGALIDQNVLYLIMEPENGLVTAEILDKKLFSAEVGIYKDPFHGSQTIISPSTSLTPDIRNFVSGILNEVKTESAADMLRVGLIYYNGIGIPKDYSIAFKWFVEASKKKSLEALVYVGVCYLKGEGTTKNEALAFQHFQKAAKQKDSLAMLYFSTCYRNGIGCEIDVDRARKWLERSANTNADAQFQMAVDYETGSGIFPQNRAQSLEHYKKAAINGHVLAAHNLGCIYRSGRSVDVDYHQSLKWFTLAAEKGHAPSQNNLAYLFEHGLGQDEDYKSALYWYQKSCNQKYPPAQNNLAFLYMNGKGVAKDSKMAFNLYTLSAAQGYVEAQHHLARCYLVGEGTEQDIKQAHYWYGMAAAAGNPNSYNDLGLCYEYGIGVPLDKMQALQNYQMAANFGEVSALFNLADLYENEFFNYPMALKFYKMASSKGDLQSLQRMEQLELECRTHKD</sequence>
<evidence type="ECO:0000313" key="2">
    <source>
        <dbReference type="EMBL" id="KAJ3255696.1"/>
    </source>
</evidence>
<dbReference type="InterPro" id="IPR006597">
    <property type="entry name" value="Sel1-like"/>
</dbReference>
<evidence type="ECO:0000313" key="3">
    <source>
        <dbReference type="Proteomes" id="UP001210925"/>
    </source>
</evidence>
<feature type="region of interest" description="Disordered" evidence="1">
    <location>
        <begin position="62"/>
        <end position="85"/>
    </location>
</feature>
<dbReference type="SUPFAM" id="SSF81901">
    <property type="entry name" value="HCP-like"/>
    <property type="match status" value="3"/>
</dbReference>
<name>A0AAD5Y4W5_9FUNG</name>
<evidence type="ECO:0000256" key="1">
    <source>
        <dbReference type="SAM" id="MobiDB-lite"/>
    </source>
</evidence>
<dbReference type="Pfam" id="PF08238">
    <property type="entry name" value="Sel1"/>
    <property type="match status" value="10"/>
</dbReference>
<comment type="caution">
    <text evidence="2">The sequence shown here is derived from an EMBL/GenBank/DDBJ whole genome shotgun (WGS) entry which is preliminary data.</text>
</comment>
<proteinExistence type="predicted"/>
<dbReference type="SMART" id="SM00671">
    <property type="entry name" value="SEL1"/>
    <property type="match status" value="10"/>
</dbReference>
<evidence type="ECO:0008006" key="4">
    <source>
        <dbReference type="Google" id="ProtNLM"/>
    </source>
</evidence>
<dbReference type="PANTHER" id="PTHR43628">
    <property type="entry name" value="ACTIVATOR OF C KINASE PROTEIN 1-RELATED"/>
    <property type="match status" value="1"/>
</dbReference>
<reference evidence="2" key="1">
    <citation type="submission" date="2020-05" db="EMBL/GenBank/DDBJ databases">
        <title>Phylogenomic resolution of chytrid fungi.</title>
        <authorList>
            <person name="Stajich J.E."/>
            <person name="Amses K."/>
            <person name="Simmons R."/>
            <person name="Seto K."/>
            <person name="Myers J."/>
            <person name="Bonds A."/>
            <person name="Quandt C.A."/>
            <person name="Barry K."/>
            <person name="Liu P."/>
            <person name="Grigoriev I."/>
            <person name="Longcore J.E."/>
            <person name="James T.Y."/>
        </authorList>
    </citation>
    <scope>NUCLEOTIDE SEQUENCE</scope>
    <source>
        <strain evidence="2">PLAUS21</strain>
    </source>
</reference>
<dbReference type="Proteomes" id="UP001210925">
    <property type="component" value="Unassembled WGS sequence"/>
</dbReference>
<dbReference type="PANTHER" id="PTHR43628:SF1">
    <property type="entry name" value="CHITIN SYNTHASE REGULATORY FACTOR 2-RELATED"/>
    <property type="match status" value="1"/>
</dbReference>
<dbReference type="Gene3D" id="1.25.40.10">
    <property type="entry name" value="Tetratricopeptide repeat domain"/>
    <property type="match status" value="2"/>
</dbReference>
<accession>A0AAD5Y4W5</accession>
<protein>
    <recommendedName>
        <fullName evidence="4">HCP-like protein</fullName>
    </recommendedName>
</protein>
<feature type="compositionally biased region" description="Basic and acidic residues" evidence="1">
    <location>
        <begin position="75"/>
        <end position="84"/>
    </location>
</feature>